<dbReference type="HOGENOM" id="CLU_2412319_0_0_3"/>
<sequence>MRGGTAKNRKIVVKQKLFQEIETRKDELGKTIPKNDFEPVILSVEKPKIVWVRTFKGSISPLQREKTFPIAMNASSIEKATEIDYLITNIER</sequence>
<name>Q10X21_TRIEI</name>
<dbReference type="EMBL" id="CP000393">
    <property type="protein sequence ID" value="ABG53203.1"/>
    <property type="molecule type" value="Genomic_DNA"/>
</dbReference>
<gene>
    <name evidence="1" type="ordered locus">Tery_4200</name>
</gene>
<dbReference type="AlphaFoldDB" id="Q10X21"/>
<dbReference type="RefSeq" id="WP_011613533.1">
    <property type="nucleotide sequence ID" value="NC_008312.1"/>
</dbReference>
<dbReference type="KEGG" id="ter:Tery_4200"/>
<dbReference type="eggNOG" id="COG3385">
    <property type="taxonomic scope" value="Bacteria"/>
</dbReference>
<evidence type="ECO:0000313" key="1">
    <source>
        <dbReference type="EMBL" id="ABG53203.1"/>
    </source>
</evidence>
<proteinExistence type="predicted"/>
<organism evidence="1">
    <name type="scientific">Trichodesmium erythraeum (strain IMS101)</name>
    <dbReference type="NCBI Taxonomy" id="203124"/>
    <lineage>
        <taxon>Bacteria</taxon>
        <taxon>Bacillati</taxon>
        <taxon>Cyanobacteriota</taxon>
        <taxon>Cyanophyceae</taxon>
        <taxon>Oscillatoriophycideae</taxon>
        <taxon>Oscillatoriales</taxon>
        <taxon>Microcoleaceae</taxon>
        <taxon>Trichodesmium</taxon>
    </lineage>
</organism>
<protein>
    <submittedName>
        <fullName evidence="1">Uncharacterized protein</fullName>
    </submittedName>
</protein>
<reference evidence="1" key="1">
    <citation type="submission" date="2006-06" db="EMBL/GenBank/DDBJ databases">
        <title>Complete sequence of Trichodesmium erythraeum IMS101.</title>
        <authorList>
            <consortium name="US DOE Joint Genome Institute"/>
            <person name="Copeland A."/>
            <person name="Lucas S."/>
            <person name="Lapidus A."/>
            <person name="Barry K."/>
            <person name="Detter J.C."/>
            <person name="Glavina del Rio T."/>
            <person name="Hammon N."/>
            <person name="Israni S."/>
            <person name="Dalin E."/>
            <person name="Tice H."/>
            <person name="Pitluck S."/>
            <person name="Kiss H."/>
            <person name="Munk A.C."/>
            <person name="Brettin T."/>
            <person name="Bruce D."/>
            <person name="Han C."/>
            <person name="Tapia R."/>
            <person name="Gilna P."/>
            <person name="Schmutz J."/>
            <person name="Larimer F."/>
            <person name="Land M."/>
            <person name="Hauser L."/>
            <person name="Kyrpides N."/>
            <person name="Kim E."/>
            <person name="Richardson P."/>
        </authorList>
    </citation>
    <scope>NUCLEOTIDE SEQUENCE [LARGE SCALE GENOMIC DNA]</scope>
    <source>
        <strain evidence="1">IMS101</strain>
    </source>
</reference>
<accession>Q10X21</accession>